<evidence type="ECO:0000259" key="1">
    <source>
        <dbReference type="Pfam" id="PF12323"/>
    </source>
</evidence>
<sequence>MIQVHRAVKVRLYPTPEQELALVKSFGCVRWYWNFALNACIQHYQETG</sequence>
<feature type="domain" description="Transposase putative helix-turn-helix" evidence="1">
    <location>
        <begin position="1"/>
        <end position="48"/>
    </location>
</feature>
<dbReference type="RefSeq" id="WP_023069986.1">
    <property type="nucleotide sequence ID" value="NZ_AUZM01000328.1"/>
</dbReference>
<feature type="non-terminal residue" evidence="2">
    <location>
        <position position="48"/>
    </location>
</feature>
<gene>
    <name evidence="2" type="ORF">M595_6454</name>
</gene>
<protein>
    <submittedName>
        <fullName evidence="2">Helix-turn-helix domain protein</fullName>
    </submittedName>
</protein>
<name>U7Q707_9CYAN</name>
<dbReference type="Proteomes" id="UP000017127">
    <property type="component" value="Unassembled WGS sequence"/>
</dbReference>
<dbReference type="InterPro" id="IPR021027">
    <property type="entry name" value="Transposase_put_HTH"/>
</dbReference>
<dbReference type="EMBL" id="AUZM01000328">
    <property type="protein sequence ID" value="ERT03608.1"/>
    <property type="molecule type" value="Genomic_DNA"/>
</dbReference>
<dbReference type="AlphaFoldDB" id="U7Q707"/>
<dbReference type="Pfam" id="PF12323">
    <property type="entry name" value="HTH_OrfB_IS605"/>
    <property type="match status" value="1"/>
</dbReference>
<evidence type="ECO:0000313" key="3">
    <source>
        <dbReference type="Proteomes" id="UP000017127"/>
    </source>
</evidence>
<evidence type="ECO:0000313" key="2">
    <source>
        <dbReference type="EMBL" id="ERT03608.1"/>
    </source>
</evidence>
<reference evidence="2 3" key="1">
    <citation type="journal article" date="2013" name="Front. Microbiol.">
        <title>Comparative genomic analyses of the cyanobacterium, Lyngbya aestuarii BL J, a powerful hydrogen producer.</title>
        <authorList>
            <person name="Kothari A."/>
            <person name="Vaughn M."/>
            <person name="Garcia-Pichel F."/>
        </authorList>
    </citation>
    <scope>NUCLEOTIDE SEQUENCE [LARGE SCALE GENOMIC DNA]</scope>
    <source>
        <strain evidence="2 3">BL J</strain>
    </source>
</reference>
<proteinExistence type="predicted"/>
<organism evidence="2 3">
    <name type="scientific">Lyngbya aestuarii BL J</name>
    <dbReference type="NCBI Taxonomy" id="1348334"/>
    <lineage>
        <taxon>Bacteria</taxon>
        <taxon>Bacillati</taxon>
        <taxon>Cyanobacteriota</taxon>
        <taxon>Cyanophyceae</taxon>
        <taxon>Oscillatoriophycideae</taxon>
        <taxon>Oscillatoriales</taxon>
        <taxon>Microcoleaceae</taxon>
        <taxon>Lyngbya</taxon>
    </lineage>
</organism>
<accession>U7Q707</accession>
<comment type="caution">
    <text evidence="2">The sequence shown here is derived from an EMBL/GenBank/DDBJ whole genome shotgun (WGS) entry which is preliminary data.</text>
</comment>
<keyword evidence="3" id="KW-1185">Reference proteome</keyword>